<feature type="chain" id="PRO_5046220794" evidence="1">
    <location>
        <begin position="21"/>
        <end position="189"/>
    </location>
</feature>
<dbReference type="RefSeq" id="WP_188740060.1">
    <property type="nucleotide sequence ID" value="NZ_BMII01000024.1"/>
</dbReference>
<organism evidence="2 3">
    <name type="scientific">Shewanella inventionis</name>
    <dbReference type="NCBI Taxonomy" id="1738770"/>
    <lineage>
        <taxon>Bacteria</taxon>
        <taxon>Pseudomonadati</taxon>
        <taxon>Pseudomonadota</taxon>
        <taxon>Gammaproteobacteria</taxon>
        <taxon>Alteromonadales</taxon>
        <taxon>Shewanellaceae</taxon>
        <taxon>Shewanella</taxon>
    </lineage>
</organism>
<protein>
    <submittedName>
        <fullName evidence="2">Uncharacterized protein</fullName>
    </submittedName>
</protein>
<proteinExistence type="predicted"/>
<evidence type="ECO:0000313" key="2">
    <source>
        <dbReference type="EMBL" id="GGB66395.1"/>
    </source>
</evidence>
<keyword evidence="1" id="KW-0732">Signal</keyword>
<keyword evidence="3" id="KW-1185">Reference proteome</keyword>
<comment type="caution">
    <text evidence="2">The sequence shown here is derived from an EMBL/GenBank/DDBJ whole genome shotgun (WGS) entry which is preliminary data.</text>
</comment>
<evidence type="ECO:0000313" key="3">
    <source>
        <dbReference type="Proteomes" id="UP000617555"/>
    </source>
</evidence>
<sequence>MKIIKAVSLAVLGVVASANAMPNRTELELFDNWKVAYLQPENEYWAYAELTEGYNIALVAGSDVVGPGCRVTNVAVFSDVKTLQRANITARITFGESGENKLEGLLVENRRPWASMYSVVNTSTKYIDEFVDNVYNTNDKAMTLTLHDENEFVAKDVLDMSGVRSAYIRMIERCQLGSQRRIKSTYGFK</sequence>
<accession>A0ABQ1JDT7</accession>
<dbReference type="EMBL" id="BMII01000024">
    <property type="protein sequence ID" value="GGB66395.1"/>
    <property type="molecule type" value="Genomic_DNA"/>
</dbReference>
<dbReference type="Proteomes" id="UP000617555">
    <property type="component" value="Unassembled WGS sequence"/>
</dbReference>
<feature type="signal peptide" evidence="1">
    <location>
        <begin position="1"/>
        <end position="20"/>
    </location>
</feature>
<evidence type="ECO:0000256" key="1">
    <source>
        <dbReference type="SAM" id="SignalP"/>
    </source>
</evidence>
<name>A0ABQ1JDT7_9GAMM</name>
<gene>
    <name evidence="2" type="ORF">GCM10011607_28820</name>
</gene>
<reference evidence="3" key="1">
    <citation type="journal article" date="2019" name="Int. J. Syst. Evol. Microbiol.">
        <title>The Global Catalogue of Microorganisms (GCM) 10K type strain sequencing project: providing services to taxonomists for standard genome sequencing and annotation.</title>
        <authorList>
            <consortium name="The Broad Institute Genomics Platform"/>
            <consortium name="The Broad Institute Genome Sequencing Center for Infectious Disease"/>
            <person name="Wu L."/>
            <person name="Ma J."/>
        </authorList>
    </citation>
    <scope>NUCLEOTIDE SEQUENCE [LARGE SCALE GENOMIC DNA]</scope>
    <source>
        <strain evidence="3">CGMCC 1.15339</strain>
    </source>
</reference>